<evidence type="ECO:0000313" key="1">
    <source>
        <dbReference type="EMBL" id="MFD1176914.1"/>
    </source>
</evidence>
<keyword evidence="2" id="KW-1185">Reference proteome</keyword>
<gene>
    <name evidence="1" type="ORF">ACFQ3W_11465</name>
</gene>
<dbReference type="RefSeq" id="WP_379319364.1">
    <property type="nucleotide sequence ID" value="NZ_JBHTLM010000007.1"/>
</dbReference>
<accession>A0ABW3RWR4</accession>
<comment type="caution">
    <text evidence="1">The sequence shown here is derived from an EMBL/GenBank/DDBJ whole genome shotgun (WGS) entry which is preliminary data.</text>
</comment>
<proteinExistence type="predicted"/>
<sequence>MRIAAFCDFYDDGPRPLRLIIQAEPGELDWSRTLYIPVSGPFQPFEAEDYNDLPGASVLLEDLVRPKDAALDSDTTIGILLPQIADRHRTEILQLMVQMDDVEEVLKFQSPLLHRLV</sequence>
<evidence type="ECO:0000313" key="2">
    <source>
        <dbReference type="Proteomes" id="UP001597262"/>
    </source>
</evidence>
<dbReference type="EMBL" id="JBHTLM010000007">
    <property type="protein sequence ID" value="MFD1176914.1"/>
    <property type="molecule type" value="Genomic_DNA"/>
</dbReference>
<reference evidence="2" key="1">
    <citation type="journal article" date="2019" name="Int. J. Syst. Evol. Microbiol.">
        <title>The Global Catalogue of Microorganisms (GCM) 10K type strain sequencing project: providing services to taxonomists for standard genome sequencing and annotation.</title>
        <authorList>
            <consortium name="The Broad Institute Genomics Platform"/>
            <consortium name="The Broad Institute Genome Sequencing Center for Infectious Disease"/>
            <person name="Wu L."/>
            <person name="Ma J."/>
        </authorList>
    </citation>
    <scope>NUCLEOTIDE SEQUENCE [LARGE SCALE GENOMIC DNA]</scope>
    <source>
        <strain evidence="2">CCUG 59189</strain>
    </source>
</reference>
<protein>
    <submittedName>
        <fullName evidence="1">Uncharacterized protein</fullName>
    </submittedName>
</protein>
<organism evidence="1 2">
    <name type="scientific">Paenibacillus puldeungensis</name>
    <dbReference type="NCBI Taxonomy" id="696536"/>
    <lineage>
        <taxon>Bacteria</taxon>
        <taxon>Bacillati</taxon>
        <taxon>Bacillota</taxon>
        <taxon>Bacilli</taxon>
        <taxon>Bacillales</taxon>
        <taxon>Paenibacillaceae</taxon>
        <taxon>Paenibacillus</taxon>
    </lineage>
</organism>
<name>A0ABW3RWR4_9BACL</name>
<dbReference type="Proteomes" id="UP001597262">
    <property type="component" value="Unassembled WGS sequence"/>
</dbReference>